<dbReference type="EMBL" id="JBHLTQ010000005">
    <property type="protein sequence ID" value="MFC0604950.1"/>
    <property type="molecule type" value="Genomic_DNA"/>
</dbReference>
<name>A0ABV6QB91_9FLAO</name>
<organism evidence="1 2">
    <name type="scientific">Winogradskyella pulchriflava</name>
    <dbReference type="NCBI Taxonomy" id="1110688"/>
    <lineage>
        <taxon>Bacteria</taxon>
        <taxon>Pseudomonadati</taxon>
        <taxon>Bacteroidota</taxon>
        <taxon>Flavobacteriia</taxon>
        <taxon>Flavobacteriales</taxon>
        <taxon>Flavobacteriaceae</taxon>
        <taxon>Winogradskyella</taxon>
    </lineage>
</organism>
<proteinExistence type="predicted"/>
<comment type="caution">
    <text evidence="1">The sequence shown here is derived from an EMBL/GenBank/DDBJ whole genome shotgun (WGS) entry which is preliminary data.</text>
</comment>
<evidence type="ECO:0000313" key="2">
    <source>
        <dbReference type="Proteomes" id="UP001589832"/>
    </source>
</evidence>
<reference evidence="1 2" key="1">
    <citation type="submission" date="2024-09" db="EMBL/GenBank/DDBJ databases">
        <authorList>
            <person name="Sun Q."/>
            <person name="Mori K."/>
        </authorList>
    </citation>
    <scope>NUCLEOTIDE SEQUENCE [LARGE SCALE GENOMIC DNA]</scope>
    <source>
        <strain evidence="1 2">NCAIM B.02481</strain>
    </source>
</reference>
<keyword evidence="2" id="KW-1185">Reference proteome</keyword>
<gene>
    <name evidence="1" type="ORF">ACFFGA_10330</name>
</gene>
<protein>
    <submittedName>
        <fullName evidence="1">Uncharacterized protein</fullName>
    </submittedName>
</protein>
<evidence type="ECO:0000313" key="1">
    <source>
        <dbReference type="EMBL" id="MFC0604950.1"/>
    </source>
</evidence>
<accession>A0ABV6QB91</accession>
<sequence>MTGLNYRIRLAFDGFDTYGIFIVIPKSIEKLSYHAYVTARHEAANIKQIALLRLRSAQALASR</sequence>
<dbReference type="RefSeq" id="WP_386063465.1">
    <property type="nucleotide sequence ID" value="NZ_JBHLTQ010000005.1"/>
</dbReference>
<dbReference type="Proteomes" id="UP001589832">
    <property type="component" value="Unassembled WGS sequence"/>
</dbReference>